<gene>
    <name evidence="3" type="ORF">Slati_2682400</name>
</gene>
<dbReference type="Pfam" id="PF03732">
    <property type="entry name" value="Retrotrans_gag"/>
    <property type="match status" value="1"/>
</dbReference>
<organism evidence="3">
    <name type="scientific">Sesamum latifolium</name>
    <dbReference type="NCBI Taxonomy" id="2727402"/>
    <lineage>
        <taxon>Eukaryota</taxon>
        <taxon>Viridiplantae</taxon>
        <taxon>Streptophyta</taxon>
        <taxon>Embryophyta</taxon>
        <taxon>Tracheophyta</taxon>
        <taxon>Spermatophyta</taxon>
        <taxon>Magnoliopsida</taxon>
        <taxon>eudicotyledons</taxon>
        <taxon>Gunneridae</taxon>
        <taxon>Pentapetalae</taxon>
        <taxon>asterids</taxon>
        <taxon>lamiids</taxon>
        <taxon>Lamiales</taxon>
        <taxon>Pedaliaceae</taxon>
        <taxon>Sesamum</taxon>
    </lineage>
</organism>
<dbReference type="CDD" id="cd00303">
    <property type="entry name" value="retropepsin_like"/>
    <property type="match status" value="1"/>
</dbReference>
<dbReference type="CDD" id="cd01647">
    <property type="entry name" value="RT_LTR"/>
    <property type="match status" value="1"/>
</dbReference>
<dbReference type="SUPFAM" id="SSF56672">
    <property type="entry name" value="DNA/RNA polymerases"/>
    <property type="match status" value="1"/>
</dbReference>
<dbReference type="PANTHER" id="PTHR24559:SF444">
    <property type="entry name" value="REVERSE TRANSCRIPTASE DOMAIN-CONTAINING PROTEIN"/>
    <property type="match status" value="1"/>
</dbReference>
<dbReference type="InterPro" id="IPR043502">
    <property type="entry name" value="DNA/RNA_pol_sf"/>
</dbReference>
<dbReference type="Pfam" id="PF00078">
    <property type="entry name" value="RVT_1"/>
    <property type="match status" value="1"/>
</dbReference>
<feature type="domain" description="Retrotransposon gag" evidence="2">
    <location>
        <begin position="2"/>
        <end position="48"/>
    </location>
</feature>
<dbReference type="PANTHER" id="PTHR24559">
    <property type="entry name" value="TRANSPOSON TY3-I GAG-POL POLYPROTEIN"/>
    <property type="match status" value="1"/>
</dbReference>
<dbReference type="Gene3D" id="3.30.70.270">
    <property type="match status" value="2"/>
</dbReference>
<evidence type="ECO:0000313" key="3">
    <source>
        <dbReference type="EMBL" id="KAL0433481.1"/>
    </source>
</evidence>
<accession>A0AAW2W007</accession>
<feature type="domain" description="Reverse transcriptase" evidence="1">
    <location>
        <begin position="283"/>
        <end position="418"/>
    </location>
</feature>
<dbReference type="Gene3D" id="3.10.10.10">
    <property type="entry name" value="HIV Type 1 Reverse Transcriptase, subunit A, domain 1"/>
    <property type="match status" value="1"/>
</dbReference>
<protein>
    <submittedName>
        <fullName evidence="3">Retrovirus-related Pol polyprotein from transposon.6</fullName>
    </submittedName>
</protein>
<comment type="caution">
    <text evidence="3">The sequence shown here is derived from an EMBL/GenBank/DDBJ whole genome shotgun (WGS) entry which is preliminary data.</text>
</comment>
<reference evidence="3" key="1">
    <citation type="submission" date="2020-06" db="EMBL/GenBank/DDBJ databases">
        <authorList>
            <person name="Li T."/>
            <person name="Hu X."/>
            <person name="Zhang T."/>
            <person name="Song X."/>
            <person name="Zhang H."/>
            <person name="Dai N."/>
            <person name="Sheng W."/>
            <person name="Hou X."/>
            <person name="Wei L."/>
        </authorList>
    </citation>
    <scope>NUCLEOTIDE SEQUENCE</scope>
    <source>
        <strain evidence="3">KEN1</strain>
        <tissue evidence="3">Leaf</tissue>
    </source>
</reference>
<evidence type="ECO:0000259" key="1">
    <source>
        <dbReference type="Pfam" id="PF00078"/>
    </source>
</evidence>
<name>A0AAW2W007_9LAMI</name>
<dbReference type="InterPro" id="IPR053134">
    <property type="entry name" value="RNA-dir_DNA_polymerase"/>
</dbReference>
<dbReference type="InterPro" id="IPR021109">
    <property type="entry name" value="Peptidase_aspartic_dom_sf"/>
</dbReference>
<proteinExistence type="predicted"/>
<dbReference type="InterPro" id="IPR005162">
    <property type="entry name" value="Retrotrans_gag_dom"/>
</dbReference>
<dbReference type="InterPro" id="IPR043128">
    <property type="entry name" value="Rev_trsase/Diguanyl_cyclase"/>
</dbReference>
<dbReference type="AlphaFoldDB" id="A0AAW2W007"/>
<evidence type="ECO:0000259" key="2">
    <source>
        <dbReference type="Pfam" id="PF03732"/>
    </source>
</evidence>
<dbReference type="Gene3D" id="2.40.70.10">
    <property type="entry name" value="Acid Proteases"/>
    <property type="match status" value="1"/>
</dbReference>
<sequence>MEFLNLVQGDNQTVAEYELRFAALAKYAPEAVVTQEDCCYRFEQGLRPEIRKGLAVRITDFKTLVESAVRMEEAVIEEKKRMERKESQCRGVGQSYGRGPAFPPSCSICGRQHLGPCWRRDDIARTCYHCGGMILIFDVEAYVLIDPGSTHSYISSKLASKIPGENSPLGYNLMVYLPVGGGVVVNSVRKGSLVKIGDVNLPVDLIVMDLKEFDVILGMDWLAQHRAVLIVIKRAVEARRLMLEGCEAYLAHVIDTKKVNPTLEEIPVVRDFPEIFPDDLSVKNKYPLPRIDDLLDQLKGATTFSKIDLRSGYWQLRIAEKNTKTAFRTRYGHYEFLVMRWVNKCTSSIHGVDEPYIQRVSGSLLFFIDDILVYSKNREEHEQHLRIVLQILKEKELYAKLSKCEFWVNQVVFLGHVISGDGVMPDPSKVKAVMEWRIPKNATEVRSFLGLARYYRRF</sequence>
<dbReference type="InterPro" id="IPR000477">
    <property type="entry name" value="RT_dom"/>
</dbReference>
<dbReference type="SUPFAM" id="SSF50630">
    <property type="entry name" value="Acid proteases"/>
    <property type="match status" value="1"/>
</dbReference>
<dbReference type="EMBL" id="JACGWN010000009">
    <property type="protein sequence ID" value="KAL0433481.1"/>
    <property type="molecule type" value="Genomic_DNA"/>
</dbReference>
<reference evidence="3" key="2">
    <citation type="journal article" date="2024" name="Plant">
        <title>Genomic evolution and insights into agronomic trait innovations of Sesamum species.</title>
        <authorList>
            <person name="Miao H."/>
            <person name="Wang L."/>
            <person name="Qu L."/>
            <person name="Liu H."/>
            <person name="Sun Y."/>
            <person name="Le M."/>
            <person name="Wang Q."/>
            <person name="Wei S."/>
            <person name="Zheng Y."/>
            <person name="Lin W."/>
            <person name="Duan Y."/>
            <person name="Cao H."/>
            <person name="Xiong S."/>
            <person name="Wang X."/>
            <person name="Wei L."/>
            <person name="Li C."/>
            <person name="Ma Q."/>
            <person name="Ju M."/>
            <person name="Zhao R."/>
            <person name="Li G."/>
            <person name="Mu C."/>
            <person name="Tian Q."/>
            <person name="Mei H."/>
            <person name="Zhang T."/>
            <person name="Gao T."/>
            <person name="Zhang H."/>
        </authorList>
    </citation>
    <scope>NUCLEOTIDE SEQUENCE</scope>
    <source>
        <strain evidence="3">KEN1</strain>
    </source>
</reference>
<dbReference type="Pfam" id="PF08284">
    <property type="entry name" value="RVP_2"/>
    <property type="match status" value="1"/>
</dbReference>